<dbReference type="PATRIC" id="fig|251221.4.peg.327"/>
<dbReference type="InParanoid" id="Q7NNT5"/>
<dbReference type="GO" id="GO:0003700">
    <property type="term" value="F:DNA-binding transcription factor activity"/>
    <property type="evidence" value="ECO:0007669"/>
    <property type="project" value="InterPro"/>
</dbReference>
<evidence type="ECO:0000313" key="6">
    <source>
        <dbReference type="Proteomes" id="UP000000557"/>
    </source>
</evidence>
<dbReference type="PROSITE" id="PS01124">
    <property type="entry name" value="HTH_ARAC_FAMILY_2"/>
    <property type="match status" value="1"/>
</dbReference>
<dbReference type="Pfam" id="PF12833">
    <property type="entry name" value="HTH_18"/>
    <property type="match status" value="1"/>
</dbReference>
<evidence type="ECO:0000313" key="5">
    <source>
        <dbReference type="EMBL" id="BAC88265.1"/>
    </source>
</evidence>
<sequence length="341" mass="37662">MAPWGWAVKITISAGNFAQFVTAFQELTGCTGRCNGAELTLHWPQQAGEGYYRWLRLRGGIELFICDYQLHQSVTVDLEILEFPSLSVGFIVSGHFRGTLPGAAEKLEGRPGQSGLFLLPAHREISELPAAERLRFVGMSFEPSLIESVFEGQSLPVAPALRPWMAGREAPPFFRLGAITPAMATALDQVLHCPFEGATRQLFLEGKALELVALQLEQTLTDGPSPAARHRLHGDDIDRIHQARDILIANLEHPPTLIALAHQVGLNDYKLKLGFRQVFGTTAFGYLHAHRLEQARVMLAARQINVSTAARAVGYTNLSAFSLAFKRRFGVLPSTWQSRRS</sequence>
<feature type="domain" description="HTH araC/xylS-type" evidence="4">
    <location>
        <begin position="241"/>
        <end position="339"/>
    </location>
</feature>
<keyword evidence="6" id="KW-1185">Reference proteome</keyword>
<dbReference type="PROSITE" id="PS00041">
    <property type="entry name" value="HTH_ARAC_FAMILY_1"/>
    <property type="match status" value="1"/>
</dbReference>
<evidence type="ECO:0000259" key="4">
    <source>
        <dbReference type="PROSITE" id="PS01124"/>
    </source>
</evidence>
<reference evidence="5 6" key="1">
    <citation type="journal article" date="2003" name="DNA Res.">
        <title>Complete genome structure of Gloeobacter violaceus PCC 7421, a cyanobacterium that lacks thylakoids.</title>
        <authorList>
            <person name="Nakamura Y."/>
            <person name="Kaneko T."/>
            <person name="Sato S."/>
            <person name="Mimuro M."/>
            <person name="Miyashita H."/>
            <person name="Tsuchiya T."/>
            <person name="Sasamoto S."/>
            <person name="Watanabe A."/>
            <person name="Kawashima K."/>
            <person name="Kishida Y."/>
            <person name="Kiyokawa C."/>
            <person name="Kohara M."/>
            <person name="Matsumoto M."/>
            <person name="Matsuno A."/>
            <person name="Nakazaki N."/>
            <person name="Shimpo S."/>
            <person name="Takeuchi C."/>
            <person name="Yamada M."/>
            <person name="Tabata S."/>
        </authorList>
    </citation>
    <scope>NUCLEOTIDE SEQUENCE [LARGE SCALE GENOMIC DNA]</scope>
    <source>
        <strain evidence="6">ATCC 29082 / PCC 7421</strain>
    </source>
</reference>
<keyword evidence="3" id="KW-0804">Transcription</keyword>
<dbReference type="InterPro" id="IPR053142">
    <property type="entry name" value="PchR_regulatory_protein"/>
</dbReference>
<dbReference type="SUPFAM" id="SSF46689">
    <property type="entry name" value="Homeodomain-like"/>
    <property type="match status" value="2"/>
</dbReference>
<reference evidence="5 6" key="2">
    <citation type="journal article" date="2003" name="DNA Res.">
        <title>Complete genome structure of Gloeobacter violaceus PCC 7421, a cyanobacterium that lacks thylakoids (supplement).</title>
        <authorList>
            <person name="Nakamura Y."/>
            <person name="Kaneko T."/>
            <person name="Sato S."/>
            <person name="Mimuro M."/>
            <person name="Miyashita H."/>
            <person name="Tsuchiya T."/>
            <person name="Sasamoto S."/>
            <person name="Watanabe A."/>
            <person name="Kawashima K."/>
            <person name="Kishida Y."/>
            <person name="Kiyokawa C."/>
            <person name="Kohara M."/>
            <person name="Matsumoto M."/>
            <person name="Matsuno A."/>
            <person name="Nakazaki N."/>
            <person name="Shimpo S."/>
            <person name="Takeuchi C."/>
            <person name="Yamada M."/>
            <person name="Tabata S."/>
        </authorList>
    </citation>
    <scope>NUCLEOTIDE SEQUENCE [LARGE SCALE GENOMIC DNA]</scope>
    <source>
        <strain evidence="6">ATCC 29082 / PCC 7421</strain>
    </source>
</reference>
<dbReference type="HOGENOM" id="CLU_052345_4_1_3"/>
<proteinExistence type="predicted"/>
<dbReference type="InterPro" id="IPR009057">
    <property type="entry name" value="Homeodomain-like_sf"/>
</dbReference>
<dbReference type="PANTHER" id="PTHR47893">
    <property type="entry name" value="REGULATORY PROTEIN PCHR"/>
    <property type="match status" value="1"/>
</dbReference>
<dbReference type="EMBL" id="BA000045">
    <property type="protein sequence ID" value="BAC88265.1"/>
    <property type="molecule type" value="Genomic_DNA"/>
</dbReference>
<dbReference type="EnsemblBacteria" id="BAC88265">
    <property type="protein sequence ID" value="BAC88265"/>
    <property type="gene ID" value="BAC88265"/>
</dbReference>
<keyword evidence="2" id="KW-0238">DNA-binding</keyword>
<keyword evidence="1" id="KW-0805">Transcription regulation</keyword>
<accession>Q7NNT5</accession>
<dbReference type="Proteomes" id="UP000000557">
    <property type="component" value="Chromosome"/>
</dbReference>
<evidence type="ECO:0000256" key="3">
    <source>
        <dbReference type="ARBA" id="ARBA00023163"/>
    </source>
</evidence>
<evidence type="ECO:0000256" key="1">
    <source>
        <dbReference type="ARBA" id="ARBA00023015"/>
    </source>
</evidence>
<dbReference type="InterPro" id="IPR018060">
    <property type="entry name" value="HTH_AraC"/>
</dbReference>
<dbReference type="PANTHER" id="PTHR47893:SF1">
    <property type="entry name" value="REGULATORY PROTEIN PCHR"/>
    <property type="match status" value="1"/>
</dbReference>
<gene>
    <name evidence="5" type="ordered locus">gll0324</name>
</gene>
<dbReference type="KEGG" id="gvi:gll0324"/>
<dbReference type="STRING" id="251221.gene:10757796"/>
<dbReference type="OrthoDB" id="7544370at2"/>
<dbReference type="PhylomeDB" id="Q7NNT5"/>
<dbReference type="GO" id="GO:0043565">
    <property type="term" value="F:sequence-specific DNA binding"/>
    <property type="evidence" value="ECO:0007669"/>
    <property type="project" value="InterPro"/>
</dbReference>
<dbReference type="SMART" id="SM00342">
    <property type="entry name" value="HTH_ARAC"/>
    <property type="match status" value="1"/>
</dbReference>
<organism evidence="5 6">
    <name type="scientific">Gloeobacter violaceus (strain ATCC 29082 / PCC 7421)</name>
    <dbReference type="NCBI Taxonomy" id="251221"/>
    <lineage>
        <taxon>Bacteria</taxon>
        <taxon>Bacillati</taxon>
        <taxon>Cyanobacteriota</taxon>
        <taxon>Cyanophyceae</taxon>
        <taxon>Gloeobacterales</taxon>
        <taxon>Gloeobacteraceae</taxon>
        <taxon>Gloeobacter</taxon>
    </lineage>
</organism>
<dbReference type="Gene3D" id="1.10.10.60">
    <property type="entry name" value="Homeodomain-like"/>
    <property type="match status" value="1"/>
</dbReference>
<dbReference type="AlphaFoldDB" id="Q7NNT5"/>
<dbReference type="eggNOG" id="COG2207">
    <property type="taxonomic scope" value="Bacteria"/>
</dbReference>
<protein>
    <submittedName>
        <fullName evidence="5">AraC family transcriptional regulatory protein</fullName>
    </submittedName>
</protein>
<dbReference type="InterPro" id="IPR018062">
    <property type="entry name" value="HTH_AraC-typ_CS"/>
</dbReference>
<evidence type="ECO:0000256" key="2">
    <source>
        <dbReference type="ARBA" id="ARBA00023125"/>
    </source>
</evidence>
<name>Q7NNT5_GLOVI</name>